<protein>
    <submittedName>
        <fullName evidence="1">Uncharacterized protein</fullName>
    </submittedName>
</protein>
<accession>A0A830GCP6</accession>
<gene>
    <name evidence="1" type="ORF">GCM10009021_21820</name>
</gene>
<evidence type="ECO:0000313" key="1">
    <source>
        <dbReference type="EMBL" id="GGN20360.1"/>
    </source>
</evidence>
<sequence length="115" mass="12204">MLTANIKADRLAEGEIPADAVVDHYPWHETDLVDALTDRDPTPTQWTPTCLGSSAAEAALTGQLAERDVRGPVVLVGGAESAVRHRHFTPTDTELGAYALVSVTASRGGFFKCGN</sequence>
<dbReference type="EMBL" id="BMOQ01000006">
    <property type="protein sequence ID" value="GGN20360.1"/>
    <property type="molecule type" value="Genomic_DNA"/>
</dbReference>
<name>A0A830GCP6_9EURY</name>
<reference evidence="1 2" key="1">
    <citation type="journal article" date="2019" name="Int. J. Syst. Evol. Microbiol.">
        <title>The Global Catalogue of Microorganisms (GCM) 10K type strain sequencing project: providing services to taxonomists for standard genome sequencing and annotation.</title>
        <authorList>
            <consortium name="The Broad Institute Genomics Platform"/>
            <consortium name="The Broad Institute Genome Sequencing Center for Infectious Disease"/>
            <person name="Wu L."/>
            <person name="Ma J."/>
        </authorList>
    </citation>
    <scope>NUCLEOTIDE SEQUENCE [LARGE SCALE GENOMIC DNA]</scope>
    <source>
        <strain evidence="1 2">JCM 16331</strain>
    </source>
</reference>
<dbReference type="RefSeq" id="WP_188878984.1">
    <property type="nucleotide sequence ID" value="NZ_BMOQ01000006.1"/>
</dbReference>
<comment type="caution">
    <text evidence="1">The sequence shown here is derived from an EMBL/GenBank/DDBJ whole genome shotgun (WGS) entry which is preliminary data.</text>
</comment>
<organism evidence="1 2">
    <name type="scientific">Halarchaeum nitratireducens</name>
    <dbReference type="NCBI Taxonomy" id="489913"/>
    <lineage>
        <taxon>Archaea</taxon>
        <taxon>Methanobacteriati</taxon>
        <taxon>Methanobacteriota</taxon>
        <taxon>Stenosarchaea group</taxon>
        <taxon>Halobacteria</taxon>
        <taxon>Halobacteriales</taxon>
        <taxon>Halobacteriaceae</taxon>
    </lineage>
</organism>
<evidence type="ECO:0000313" key="2">
    <source>
        <dbReference type="Proteomes" id="UP000608850"/>
    </source>
</evidence>
<dbReference type="AlphaFoldDB" id="A0A830GCP6"/>
<dbReference type="Proteomes" id="UP000608850">
    <property type="component" value="Unassembled WGS sequence"/>
</dbReference>
<proteinExistence type="predicted"/>
<keyword evidence="2" id="KW-1185">Reference proteome</keyword>